<accession>A0A2R6WNU7</accession>
<evidence type="ECO:0000313" key="4">
    <source>
        <dbReference type="Proteomes" id="UP000244005"/>
    </source>
</evidence>
<dbReference type="Gene3D" id="3.40.190.10">
    <property type="entry name" value="Periplasmic binding protein-like II"/>
    <property type="match status" value="1"/>
</dbReference>
<dbReference type="Proteomes" id="UP000244005">
    <property type="component" value="Unassembled WGS sequence"/>
</dbReference>
<gene>
    <name evidence="3" type="ORF">MARPO_0071s0117</name>
</gene>
<organism evidence="3 4">
    <name type="scientific">Marchantia polymorpha</name>
    <name type="common">Common liverwort</name>
    <name type="synonym">Marchantia aquatica</name>
    <dbReference type="NCBI Taxonomy" id="3197"/>
    <lineage>
        <taxon>Eukaryota</taxon>
        <taxon>Viridiplantae</taxon>
        <taxon>Streptophyta</taxon>
        <taxon>Embryophyta</taxon>
        <taxon>Marchantiophyta</taxon>
        <taxon>Marchantiopsida</taxon>
        <taxon>Marchantiidae</taxon>
        <taxon>Marchantiales</taxon>
        <taxon>Marchantiaceae</taxon>
        <taxon>Marchantia</taxon>
    </lineage>
</organism>
<evidence type="ECO:0000259" key="2">
    <source>
        <dbReference type="SMART" id="SM00094"/>
    </source>
</evidence>
<dbReference type="InterPro" id="IPR001156">
    <property type="entry name" value="Transferrin-like_dom"/>
</dbReference>
<evidence type="ECO:0000313" key="3">
    <source>
        <dbReference type="EMBL" id="PTQ35516.1"/>
    </source>
</evidence>
<feature type="compositionally biased region" description="Low complexity" evidence="1">
    <location>
        <begin position="12"/>
        <end position="26"/>
    </location>
</feature>
<sequence>MRISRPRGGKAPLRNPLLSPLRSSIPDPRADSPHHCRLYFLYLEYHPYSATHPTKYRCNSFFVGVLPSSTGTFSSKPAARRICPVLEMASRTLLSVLLFALFVSAAAQNATAPPVSAEDEDWGWCVTTEGDNPTCQSLITILADLDPEAAHKYSCIVGDGAEDCMKKINNGDAKFGVFDGGNIRKASNTPAQNDIESVKAFFSKTCAASNDQTKAVCSACKTTTGCTQEDIYYDYEGAFRGVVEDSCDIAFTKHSIPIDYASNGQYAQTGWTGLGPASDYALLCPTPLNGAFCTDVANYADCNFGNAPPHTIFVASDWPAVEVQEFQAVLDAANNDPAFNALLFQGKNTAGSIFVSDATKTLAYSGTVDALVAPIEKAATSLEAINAAKPPAGAAAGLLPSLLGVVAAATSGLVLAAAL</sequence>
<feature type="region of interest" description="Disordered" evidence="1">
    <location>
        <begin position="1"/>
        <end position="26"/>
    </location>
</feature>
<dbReference type="Pfam" id="PF00405">
    <property type="entry name" value="Transferrin"/>
    <property type="match status" value="1"/>
</dbReference>
<dbReference type="PANTHER" id="PTHR11485">
    <property type="entry name" value="TRANSFERRIN"/>
    <property type="match status" value="1"/>
</dbReference>
<dbReference type="EMBL" id="KZ772743">
    <property type="protein sequence ID" value="PTQ35516.1"/>
    <property type="molecule type" value="Genomic_DNA"/>
</dbReference>
<proteinExistence type="predicted"/>
<evidence type="ECO:0000256" key="1">
    <source>
        <dbReference type="SAM" id="MobiDB-lite"/>
    </source>
</evidence>
<keyword evidence="4" id="KW-1185">Reference proteome</keyword>
<dbReference type="PANTHER" id="PTHR11485:SF58">
    <property type="entry name" value="TRANSFERRIN-LIKE DOMAIN-CONTAINING PROTEIN"/>
    <property type="match status" value="1"/>
</dbReference>
<name>A0A2R6WNU7_MARPO</name>
<dbReference type="SMART" id="SM00094">
    <property type="entry name" value="TR_FER"/>
    <property type="match status" value="1"/>
</dbReference>
<feature type="domain" description="Transferrin-like" evidence="2">
    <location>
        <begin position="124"/>
        <end position="392"/>
    </location>
</feature>
<reference evidence="4" key="1">
    <citation type="journal article" date="2017" name="Cell">
        <title>Insights into land plant evolution garnered from the Marchantia polymorpha genome.</title>
        <authorList>
            <person name="Bowman J.L."/>
            <person name="Kohchi T."/>
            <person name="Yamato K.T."/>
            <person name="Jenkins J."/>
            <person name="Shu S."/>
            <person name="Ishizaki K."/>
            <person name="Yamaoka S."/>
            <person name="Nishihama R."/>
            <person name="Nakamura Y."/>
            <person name="Berger F."/>
            <person name="Adam C."/>
            <person name="Aki S.S."/>
            <person name="Althoff F."/>
            <person name="Araki T."/>
            <person name="Arteaga-Vazquez M.A."/>
            <person name="Balasubrmanian S."/>
            <person name="Barry K."/>
            <person name="Bauer D."/>
            <person name="Boehm C.R."/>
            <person name="Briginshaw L."/>
            <person name="Caballero-Perez J."/>
            <person name="Catarino B."/>
            <person name="Chen F."/>
            <person name="Chiyoda S."/>
            <person name="Chovatia M."/>
            <person name="Davies K.M."/>
            <person name="Delmans M."/>
            <person name="Demura T."/>
            <person name="Dierschke T."/>
            <person name="Dolan L."/>
            <person name="Dorantes-Acosta A.E."/>
            <person name="Eklund D.M."/>
            <person name="Florent S.N."/>
            <person name="Flores-Sandoval E."/>
            <person name="Fujiyama A."/>
            <person name="Fukuzawa H."/>
            <person name="Galik B."/>
            <person name="Grimanelli D."/>
            <person name="Grimwood J."/>
            <person name="Grossniklaus U."/>
            <person name="Hamada T."/>
            <person name="Haseloff J."/>
            <person name="Hetherington A.J."/>
            <person name="Higo A."/>
            <person name="Hirakawa Y."/>
            <person name="Hundley H.N."/>
            <person name="Ikeda Y."/>
            <person name="Inoue K."/>
            <person name="Inoue S.I."/>
            <person name="Ishida S."/>
            <person name="Jia Q."/>
            <person name="Kakita M."/>
            <person name="Kanazawa T."/>
            <person name="Kawai Y."/>
            <person name="Kawashima T."/>
            <person name="Kennedy M."/>
            <person name="Kinose K."/>
            <person name="Kinoshita T."/>
            <person name="Kohara Y."/>
            <person name="Koide E."/>
            <person name="Komatsu K."/>
            <person name="Kopischke S."/>
            <person name="Kubo M."/>
            <person name="Kyozuka J."/>
            <person name="Lagercrantz U."/>
            <person name="Lin S.S."/>
            <person name="Lindquist E."/>
            <person name="Lipzen A.M."/>
            <person name="Lu C.W."/>
            <person name="De Luna E."/>
            <person name="Martienssen R.A."/>
            <person name="Minamino N."/>
            <person name="Mizutani M."/>
            <person name="Mizutani M."/>
            <person name="Mochizuki N."/>
            <person name="Monte I."/>
            <person name="Mosher R."/>
            <person name="Nagasaki H."/>
            <person name="Nakagami H."/>
            <person name="Naramoto S."/>
            <person name="Nishitani K."/>
            <person name="Ohtani M."/>
            <person name="Okamoto T."/>
            <person name="Okumura M."/>
            <person name="Phillips J."/>
            <person name="Pollak B."/>
            <person name="Reinders A."/>
            <person name="Rovekamp M."/>
            <person name="Sano R."/>
            <person name="Sawa S."/>
            <person name="Schmid M.W."/>
            <person name="Shirakawa M."/>
            <person name="Solano R."/>
            <person name="Spunde A."/>
            <person name="Suetsugu N."/>
            <person name="Sugano S."/>
            <person name="Sugiyama A."/>
            <person name="Sun R."/>
            <person name="Suzuki Y."/>
            <person name="Takenaka M."/>
            <person name="Takezawa D."/>
            <person name="Tomogane H."/>
            <person name="Tsuzuki M."/>
            <person name="Ueda T."/>
            <person name="Umeda M."/>
            <person name="Ward J.M."/>
            <person name="Watanabe Y."/>
            <person name="Yazaki K."/>
            <person name="Yokoyama R."/>
            <person name="Yoshitake Y."/>
            <person name="Yotsui I."/>
            <person name="Zachgo S."/>
            <person name="Schmutz J."/>
        </authorList>
    </citation>
    <scope>NUCLEOTIDE SEQUENCE [LARGE SCALE GENOMIC DNA]</scope>
    <source>
        <strain evidence="4">Tak-1</strain>
    </source>
</reference>
<dbReference type="AlphaFoldDB" id="A0A2R6WNU7"/>
<dbReference type="SUPFAM" id="SSF53850">
    <property type="entry name" value="Periplasmic binding protein-like II"/>
    <property type="match status" value="1"/>
</dbReference>
<dbReference type="OrthoDB" id="9981115at2759"/>
<protein>
    <recommendedName>
        <fullName evidence="2">Transferrin-like domain-containing protein</fullName>
    </recommendedName>
</protein>